<reference evidence="1" key="1">
    <citation type="submission" date="2021-05" db="EMBL/GenBank/DDBJ databases">
        <authorList>
            <person name="Alioto T."/>
            <person name="Alioto T."/>
            <person name="Gomez Garrido J."/>
        </authorList>
    </citation>
    <scope>NUCLEOTIDE SEQUENCE</scope>
</reference>
<protein>
    <submittedName>
        <fullName evidence="1">(northern house mosquito) hypothetical protein</fullName>
    </submittedName>
</protein>
<dbReference type="EMBL" id="HBUE01201674">
    <property type="protein sequence ID" value="CAG6530117.1"/>
    <property type="molecule type" value="Transcribed_RNA"/>
</dbReference>
<dbReference type="EMBL" id="HBUE01097435">
    <property type="protein sequence ID" value="CAG6483669.1"/>
    <property type="molecule type" value="Transcribed_RNA"/>
</dbReference>
<accession>A0A8D8BXI0</accession>
<evidence type="ECO:0000313" key="1">
    <source>
        <dbReference type="EMBL" id="CAG6483669.1"/>
    </source>
</evidence>
<dbReference type="EMBL" id="HBUE01307849">
    <property type="protein sequence ID" value="CAG6581923.1"/>
    <property type="molecule type" value="Transcribed_RNA"/>
</dbReference>
<dbReference type="EMBL" id="HBUE01097440">
    <property type="protein sequence ID" value="CAG6483670.1"/>
    <property type="molecule type" value="Transcribed_RNA"/>
</dbReference>
<name>A0A8D8BXI0_CULPI</name>
<sequence>MESIRLDFLHCGHLQLCALEEECRAKISTTSNCPHLPRKNHLEVRIARAQRVEEKSSLMLPSVFCDVDFRMPEVGMANCVRCVGWLTGGSQMLILKITAASDESS</sequence>
<organism evidence="1">
    <name type="scientific">Culex pipiens</name>
    <name type="common">House mosquito</name>
    <dbReference type="NCBI Taxonomy" id="7175"/>
    <lineage>
        <taxon>Eukaryota</taxon>
        <taxon>Metazoa</taxon>
        <taxon>Ecdysozoa</taxon>
        <taxon>Arthropoda</taxon>
        <taxon>Hexapoda</taxon>
        <taxon>Insecta</taxon>
        <taxon>Pterygota</taxon>
        <taxon>Neoptera</taxon>
        <taxon>Endopterygota</taxon>
        <taxon>Diptera</taxon>
        <taxon>Nematocera</taxon>
        <taxon>Culicoidea</taxon>
        <taxon>Culicidae</taxon>
        <taxon>Culicinae</taxon>
        <taxon>Culicini</taxon>
        <taxon>Culex</taxon>
        <taxon>Culex</taxon>
    </lineage>
</organism>
<proteinExistence type="predicted"/>
<dbReference type="AlphaFoldDB" id="A0A8D8BXI0"/>